<evidence type="ECO:0008006" key="4">
    <source>
        <dbReference type="Google" id="ProtNLM"/>
    </source>
</evidence>
<feature type="transmembrane region" description="Helical" evidence="1">
    <location>
        <begin position="203"/>
        <end position="224"/>
    </location>
</feature>
<dbReference type="AlphaFoldDB" id="A0A845AIU4"/>
<feature type="transmembrane region" description="Helical" evidence="1">
    <location>
        <begin position="276"/>
        <end position="291"/>
    </location>
</feature>
<evidence type="ECO:0000256" key="1">
    <source>
        <dbReference type="SAM" id="Phobius"/>
    </source>
</evidence>
<protein>
    <recommendedName>
        <fullName evidence="4">Oligosaccharide repeat unit polymerase</fullName>
    </recommendedName>
</protein>
<name>A0A845AIU4_9SPHN</name>
<sequence length="532" mass="58715">MTVSASIPAANTALAQGNVTNGATRVHGQSASPRSMFNYIEDKIPNAFKLAILFYVVIYRIISPASVALIEGQDLGTVLLRVSVRALAEFSLVLPLLTFRRCGYLHPLVFPTLYLYAFDIVFQPIHLFLPLVVAANPLFEISPSWAYVLHRLPAARYVTETILLDVAKTLFFLCIYGGFLLFGRGLKFRKKITRAQILGKNRGIAQAAAFYVMLCILSGWAFIIARGGVAAQIVSFYEGRVESLTGDGVFTVLTKTGSVGLVIWLSSKMGVEKRPSFIILTSLLLPVYWLVDGSRSSVMLLVFSMLLAFCLRSGKIPTKGALVAASFAFLIFGVLGMLRQDYGSSTVNTAAFDTSNASEWVEASRKETSKRAAEEGDLAAFVAGRSIAYLDGKTYLSTLAYPIPRALWPTKPKNVYTYNNWVAFLGNSPDTPAPKVYGIPVSPYAEAFWNFGWSGILFVGFMVGIGYRIILELFRSRPFSPFYLALYVESLLYFNGGSRWGFYFIQNSIAIFLVFLIYALISKFSAKFSSTP</sequence>
<accession>A0A845AIU4</accession>
<gene>
    <name evidence="2" type="ORF">GRI39_13365</name>
</gene>
<proteinExistence type="predicted"/>
<dbReference type="OrthoDB" id="7293578at2"/>
<feature type="transmembrane region" description="Helical" evidence="1">
    <location>
        <begin position="500"/>
        <end position="521"/>
    </location>
</feature>
<dbReference type="RefSeq" id="WP_160740238.1">
    <property type="nucleotide sequence ID" value="NZ_WTYQ01000006.1"/>
</dbReference>
<feature type="transmembrane region" description="Helical" evidence="1">
    <location>
        <begin position="244"/>
        <end position="264"/>
    </location>
</feature>
<evidence type="ECO:0000313" key="3">
    <source>
        <dbReference type="Proteomes" id="UP000460561"/>
    </source>
</evidence>
<dbReference type="EMBL" id="WTYQ01000006">
    <property type="protein sequence ID" value="MXP27018.1"/>
    <property type="molecule type" value="Genomic_DNA"/>
</dbReference>
<evidence type="ECO:0000313" key="2">
    <source>
        <dbReference type="EMBL" id="MXP27018.1"/>
    </source>
</evidence>
<keyword evidence="3" id="KW-1185">Reference proteome</keyword>
<feature type="transmembrane region" description="Helical" evidence="1">
    <location>
        <begin position="50"/>
        <end position="70"/>
    </location>
</feature>
<feature type="transmembrane region" description="Helical" evidence="1">
    <location>
        <begin position="321"/>
        <end position="338"/>
    </location>
</feature>
<organism evidence="2 3">
    <name type="scientific">Altericroceibacterium indicum</name>
    <dbReference type="NCBI Taxonomy" id="374177"/>
    <lineage>
        <taxon>Bacteria</taxon>
        <taxon>Pseudomonadati</taxon>
        <taxon>Pseudomonadota</taxon>
        <taxon>Alphaproteobacteria</taxon>
        <taxon>Sphingomonadales</taxon>
        <taxon>Erythrobacteraceae</taxon>
        <taxon>Altericroceibacterium</taxon>
    </lineage>
</organism>
<dbReference type="Proteomes" id="UP000460561">
    <property type="component" value="Unassembled WGS sequence"/>
</dbReference>
<keyword evidence="1" id="KW-0812">Transmembrane</keyword>
<reference evidence="2 3" key="1">
    <citation type="submission" date="2019-12" db="EMBL/GenBank/DDBJ databases">
        <title>Genomic-based taxomic classification of the family Erythrobacteraceae.</title>
        <authorList>
            <person name="Xu L."/>
        </authorList>
    </citation>
    <scope>NUCLEOTIDE SEQUENCE [LARGE SCALE GENOMIC DNA]</scope>
    <source>
        <strain evidence="2 3">DSM 18604</strain>
    </source>
</reference>
<comment type="caution">
    <text evidence="2">The sequence shown here is derived from an EMBL/GenBank/DDBJ whole genome shotgun (WGS) entry which is preliminary data.</text>
</comment>
<keyword evidence="1" id="KW-1133">Transmembrane helix</keyword>
<keyword evidence="1" id="KW-0472">Membrane</keyword>
<feature type="transmembrane region" description="Helical" evidence="1">
    <location>
        <begin position="451"/>
        <end position="471"/>
    </location>
</feature>
<feature type="transmembrane region" description="Helical" evidence="1">
    <location>
        <begin position="162"/>
        <end position="182"/>
    </location>
</feature>